<evidence type="ECO:0000313" key="5">
    <source>
        <dbReference type="Proteomes" id="UP000265703"/>
    </source>
</evidence>
<organism evidence="4 5">
    <name type="scientific">Glomus cerebriforme</name>
    <dbReference type="NCBI Taxonomy" id="658196"/>
    <lineage>
        <taxon>Eukaryota</taxon>
        <taxon>Fungi</taxon>
        <taxon>Fungi incertae sedis</taxon>
        <taxon>Mucoromycota</taxon>
        <taxon>Glomeromycotina</taxon>
        <taxon>Glomeromycetes</taxon>
        <taxon>Glomerales</taxon>
        <taxon>Glomeraceae</taxon>
        <taxon>Glomus</taxon>
    </lineage>
</organism>
<comment type="caution">
    <text evidence="4">The sequence shown here is derived from an EMBL/GenBank/DDBJ whole genome shotgun (WGS) entry which is preliminary data.</text>
</comment>
<dbReference type="Proteomes" id="UP000265703">
    <property type="component" value="Unassembled WGS sequence"/>
</dbReference>
<dbReference type="EMBL" id="QKYT01000243">
    <property type="protein sequence ID" value="RIA88860.1"/>
    <property type="molecule type" value="Genomic_DNA"/>
</dbReference>
<feature type="region of interest" description="Disordered" evidence="2">
    <location>
        <begin position="69"/>
        <end position="108"/>
    </location>
</feature>
<keyword evidence="5" id="KW-1185">Reference proteome</keyword>
<feature type="compositionally biased region" description="Basic residues" evidence="2">
    <location>
        <begin position="75"/>
        <end position="96"/>
    </location>
</feature>
<name>A0A397SRQ2_9GLOM</name>
<evidence type="ECO:0000313" key="4">
    <source>
        <dbReference type="EMBL" id="RIA88860.1"/>
    </source>
</evidence>
<dbReference type="InterPro" id="IPR036910">
    <property type="entry name" value="HMG_box_dom_sf"/>
</dbReference>
<feature type="DNA-binding region" description="HMG box" evidence="1">
    <location>
        <begin position="17"/>
        <end position="97"/>
    </location>
</feature>
<feature type="domain" description="HMG box" evidence="3">
    <location>
        <begin position="17"/>
        <end position="97"/>
    </location>
</feature>
<evidence type="ECO:0000256" key="2">
    <source>
        <dbReference type="SAM" id="MobiDB-lite"/>
    </source>
</evidence>
<dbReference type="GO" id="GO:0005634">
    <property type="term" value="C:nucleus"/>
    <property type="evidence" value="ECO:0007669"/>
    <property type="project" value="UniProtKB-UniRule"/>
</dbReference>
<dbReference type="AlphaFoldDB" id="A0A397SRQ2"/>
<evidence type="ECO:0000256" key="1">
    <source>
        <dbReference type="PROSITE-ProRule" id="PRU00267"/>
    </source>
</evidence>
<dbReference type="Gene3D" id="1.10.30.10">
    <property type="entry name" value="High mobility group box domain"/>
    <property type="match status" value="1"/>
</dbReference>
<accession>A0A397SRQ2</accession>
<dbReference type="SUPFAM" id="SSF47095">
    <property type="entry name" value="HMG-box"/>
    <property type="match status" value="1"/>
</dbReference>
<keyword evidence="1" id="KW-0238">DNA-binding</keyword>
<dbReference type="OrthoDB" id="2362753at2759"/>
<dbReference type="GO" id="GO:0003677">
    <property type="term" value="F:DNA binding"/>
    <property type="evidence" value="ECO:0007669"/>
    <property type="project" value="UniProtKB-UniRule"/>
</dbReference>
<protein>
    <recommendedName>
        <fullName evidence="3">HMG box domain-containing protein</fullName>
    </recommendedName>
</protein>
<gene>
    <name evidence="4" type="ORF">C1645_773824</name>
</gene>
<reference evidence="4 5" key="1">
    <citation type="submission" date="2018-06" db="EMBL/GenBank/DDBJ databases">
        <title>Comparative genomics reveals the genomic features of Rhizophagus irregularis, R. cerebriforme, R. diaphanum and Gigaspora rosea, and their symbiotic lifestyle signature.</title>
        <authorList>
            <person name="Morin E."/>
            <person name="San Clemente H."/>
            <person name="Chen E.C.H."/>
            <person name="De La Providencia I."/>
            <person name="Hainaut M."/>
            <person name="Kuo A."/>
            <person name="Kohler A."/>
            <person name="Murat C."/>
            <person name="Tang N."/>
            <person name="Roy S."/>
            <person name="Loubradou J."/>
            <person name="Henrissat B."/>
            <person name="Grigoriev I.V."/>
            <person name="Corradi N."/>
            <person name="Roux C."/>
            <person name="Martin F.M."/>
        </authorList>
    </citation>
    <scope>NUCLEOTIDE SEQUENCE [LARGE SCALE GENOMIC DNA]</scope>
    <source>
        <strain evidence="4 5">DAOM 227022</strain>
    </source>
</reference>
<dbReference type="Pfam" id="PF00505">
    <property type="entry name" value="HMG_box"/>
    <property type="match status" value="1"/>
</dbReference>
<evidence type="ECO:0000259" key="3">
    <source>
        <dbReference type="PROSITE" id="PS50118"/>
    </source>
</evidence>
<dbReference type="PROSITE" id="PS50118">
    <property type="entry name" value="HMG_BOX_2"/>
    <property type="match status" value="1"/>
</dbReference>
<keyword evidence="1" id="KW-0539">Nucleus</keyword>
<sequence>MTIQNDIFIHETPNKRKRNGPNGFITYRTESWKNFKRENPHVTTQQYSAIAAEEWREFSNEQRNFYIKLSEEKKRKNTSKKAKTTKRSYNKKKKDKKSNTKPTENPIHEPLTIYGYDEYIVTPEFYPVYYPLDPLSPLNPLSELEFISISW</sequence>
<proteinExistence type="predicted"/>
<dbReference type="InterPro" id="IPR009071">
    <property type="entry name" value="HMG_box_dom"/>
</dbReference>